<evidence type="ECO:0000313" key="4">
    <source>
        <dbReference type="Proteomes" id="UP001152523"/>
    </source>
</evidence>
<keyword evidence="1" id="KW-0175">Coiled coil</keyword>
<gene>
    <name evidence="3" type="ORF">CEPIT_LOCUS31941</name>
</gene>
<evidence type="ECO:0000313" key="3">
    <source>
        <dbReference type="EMBL" id="CAH9132147.1"/>
    </source>
</evidence>
<name>A0AAV0F9K3_9ASTE</name>
<dbReference type="EMBL" id="CAMAPF010000967">
    <property type="protein sequence ID" value="CAH9132147.1"/>
    <property type="molecule type" value="Genomic_DNA"/>
</dbReference>
<organism evidence="3 4">
    <name type="scientific">Cuscuta epithymum</name>
    <dbReference type="NCBI Taxonomy" id="186058"/>
    <lineage>
        <taxon>Eukaryota</taxon>
        <taxon>Viridiplantae</taxon>
        <taxon>Streptophyta</taxon>
        <taxon>Embryophyta</taxon>
        <taxon>Tracheophyta</taxon>
        <taxon>Spermatophyta</taxon>
        <taxon>Magnoliopsida</taxon>
        <taxon>eudicotyledons</taxon>
        <taxon>Gunneridae</taxon>
        <taxon>Pentapetalae</taxon>
        <taxon>asterids</taxon>
        <taxon>lamiids</taxon>
        <taxon>Solanales</taxon>
        <taxon>Convolvulaceae</taxon>
        <taxon>Cuscuteae</taxon>
        <taxon>Cuscuta</taxon>
        <taxon>Cuscuta subgen. Cuscuta</taxon>
    </lineage>
</organism>
<evidence type="ECO:0000256" key="1">
    <source>
        <dbReference type="SAM" id="Coils"/>
    </source>
</evidence>
<sequence>MIFKDHYDEEDDGEDDDGFKSKMMAEMKKLRAQVVSLEARLKLMEDRLLVGSVAEEKHDEDEDAKHQADEDEEHKHDKVADVEEDHQADAQHQKHEKVANASACDMNASVPSHEVVNANAAHMNASIPSDDVHDSVAEIEKHVELENANASDLNASVLSDDTVAQHDKQEEPIDECHKAEAEHEKNEEIAHVAEGGHDAHVKGVDMFEAGTDVGQEGQIGDRAKLIISNIVYEVDNANNYENHDSVCSDKAYWDDVVDEWQAVAKEDLEAEAGDVGMKRKRFGSKFKLSPFTDPNPKRLKGVNKANDNLSQVAERRETAPH</sequence>
<keyword evidence="4" id="KW-1185">Reference proteome</keyword>
<feature type="region of interest" description="Disordered" evidence="2">
    <location>
        <begin position="52"/>
        <end position="96"/>
    </location>
</feature>
<comment type="caution">
    <text evidence="3">The sequence shown here is derived from an EMBL/GenBank/DDBJ whole genome shotgun (WGS) entry which is preliminary data.</text>
</comment>
<feature type="coiled-coil region" evidence="1">
    <location>
        <begin position="20"/>
        <end position="47"/>
    </location>
</feature>
<feature type="compositionally biased region" description="Acidic residues" evidence="2">
    <location>
        <begin position="8"/>
        <end position="17"/>
    </location>
</feature>
<feature type="region of interest" description="Disordered" evidence="2">
    <location>
        <begin position="1"/>
        <end position="20"/>
    </location>
</feature>
<dbReference type="Proteomes" id="UP001152523">
    <property type="component" value="Unassembled WGS sequence"/>
</dbReference>
<feature type="compositionally biased region" description="Basic and acidic residues" evidence="2">
    <location>
        <begin position="63"/>
        <end position="96"/>
    </location>
</feature>
<evidence type="ECO:0000256" key="2">
    <source>
        <dbReference type="SAM" id="MobiDB-lite"/>
    </source>
</evidence>
<protein>
    <submittedName>
        <fullName evidence="3">Uncharacterized protein</fullName>
    </submittedName>
</protein>
<proteinExistence type="predicted"/>
<dbReference type="AlphaFoldDB" id="A0AAV0F9K3"/>
<reference evidence="3" key="1">
    <citation type="submission" date="2022-07" db="EMBL/GenBank/DDBJ databases">
        <authorList>
            <person name="Macas J."/>
            <person name="Novak P."/>
            <person name="Neumann P."/>
        </authorList>
    </citation>
    <scope>NUCLEOTIDE SEQUENCE</scope>
</reference>
<feature type="region of interest" description="Disordered" evidence="2">
    <location>
        <begin position="286"/>
        <end position="321"/>
    </location>
</feature>
<accession>A0AAV0F9K3</accession>